<name>A0ABV5MIP1_9ACTN</name>
<dbReference type="InterPro" id="IPR002938">
    <property type="entry name" value="FAD-bd"/>
</dbReference>
<dbReference type="EMBL" id="JBHMCA010000060">
    <property type="protein sequence ID" value="MFB9448722.1"/>
    <property type="molecule type" value="Genomic_DNA"/>
</dbReference>
<dbReference type="SUPFAM" id="SSF51905">
    <property type="entry name" value="FAD/NAD(P)-binding domain"/>
    <property type="match status" value="1"/>
</dbReference>
<dbReference type="PANTHER" id="PTHR43422">
    <property type="entry name" value="THIAMINE THIAZOLE SYNTHASE"/>
    <property type="match status" value="1"/>
</dbReference>
<dbReference type="InterPro" id="IPR036188">
    <property type="entry name" value="FAD/NAD-bd_sf"/>
</dbReference>
<evidence type="ECO:0000313" key="3">
    <source>
        <dbReference type="Proteomes" id="UP001589608"/>
    </source>
</evidence>
<dbReference type="RefSeq" id="WP_223094196.1">
    <property type="nucleotide sequence ID" value="NZ_CP061913.1"/>
</dbReference>
<feature type="domain" description="FAD-binding" evidence="1">
    <location>
        <begin position="2"/>
        <end position="328"/>
    </location>
</feature>
<evidence type="ECO:0000313" key="2">
    <source>
        <dbReference type="EMBL" id="MFB9448722.1"/>
    </source>
</evidence>
<proteinExistence type="predicted"/>
<protein>
    <submittedName>
        <fullName evidence="2">FAD-dependent oxidoreductase</fullName>
    </submittedName>
</protein>
<gene>
    <name evidence="2" type="ORF">ACFFTR_37035</name>
</gene>
<sequence>MTHAIVLGAGISGLLAARALSEGFDRVSVFDRDDLAGSGPRKGVPQGRHAHAMLAKGLEVLEELFPGLTGELTAAGAVPVDIHGDFAWHNGPNPMARARSGLTVLCLSRPALEDYLRGRVAKLPGVEVHGGRVATGLLTNADRSVVTGARIDDEHITADLVVDATGRGNRAPAWLAGLGYAVPVEESVHAGIVYATREFERGGVHPPSLGVLTGMSPAFPFGVALLPQEGDRWIMTLCGLAGDAPPIDAEGFAAYATRLGIADVADVVFGARPVTEPRAFRVPASVRRRFERLERHPRGFLAFGDALCAFNPIYGQGMTVAAQEALVLRNVTDPAKFYAAAAKVIDTPWEMAVGGDLAFPSVPGRRTLKVRVLNRYLARVLRAAEHHPEVALAFHRVVNLVAPPGHLFSAPVLRRVLH</sequence>
<organism evidence="2 3">
    <name type="scientific">Dactylosporangium vinaceum</name>
    <dbReference type="NCBI Taxonomy" id="53362"/>
    <lineage>
        <taxon>Bacteria</taxon>
        <taxon>Bacillati</taxon>
        <taxon>Actinomycetota</taxon>
        <taxon>Actinomycetes</taxon>
        <taxon>Micromonosporales</taxon>
        <taxon>Micromonosporaceae</taxon>
        <taxon>Dactylosporangium</taxon>
    </lineage>
</organism>
<evidence type="ECO:0000259" key="1">
    <source>
        <dbReference type="Pfam" id="PF01494"/>
    </source>
</evidence>
<dbReference type="PANTHER" id="PTHR43422:SF3">
    <property type="entry name" value="THIAMINE THIAZOLE SYNTHASE"/>
    <property type="match status" value="1"/>
</dbReference>
<keyword evidence="3" id="KW-1185">Reference proteome</keyword>
<dbReference type="Gene3D" id="3.50.50.60">
    <property type="entry name" value="FAD/NAD(P)-binding domain"/>
    <property type="match status" value="1"/>
</dbReference>
<accession>A0ABV5MIP1</accession>
<comment type="caution">
    <text evidence="2">The sequence shown here is derived from an EMBL/GenBank/DDBJ whole genome shotgun (WGS) entry which is preliminary data.</text>
</comment>
<dbReference type="Pfam" id="PF01494">
    <property type="entry name" value="FAD_binding_3"/>
    <property type="match status" value="1"/>
</dbReference>
<reference evidence="2 3" key="1">
    <citation type="submission" date="2024-09" db="EMBL/GenBank/DDBJ databases">
        <authorList>
            <person name="Sun Q."/>
            <person name="Mori K."/>
        </authorList>
    </citation>
    <scope>NUCLEOTIDE SEQUENCE [LARGE SCALE GENOMIC DNA]</scope>
    <source>
        <strain evidence="2 3">JCM 3307</strain>
    </source>
</reference>
<dbReference type="Proteomes" id="UP001589608">
    <property type="component" value="Unassembled WGS sequence"/>
</dbReference>